<dbReference type="SMART" id="SM00342">
    <property type="entry name" value="HTH_ARAC"/>
    <property type="match status" value="1"/>
</dbReference>
<reference evidence="6" key="1">
    <citation type="submission" date="2017-01" db="EMBL/GenBank/DDBJ databases">
        <authorList>
            <person name="Varghese N."/>
            <person name="Submissions S."/>
        </authorList>
    </citation>
    <scope>NUCLEOTIDE SEQUENCE [LARGE SCALE GENOMIC DNA]</scope>
    <source>
        <strain evidence="6">DSM 21054</strain>
    </source>
</reference>
<proteinExistence type="predicted"/>
<dbReference type="SUPFAM" id="SSF46689">
    <property type="entry name" value="Homeodomain-like"/>
    <property type="match status" value="2"/>
</dbReference>
<keyword evidence="1" id="KW-0805">Transcription regulation</keyword>
<dbReference type="CDD" id="cd06976">
    <property type="entry name" value="cupin_MtlR-like_N"/>
    <property type="match status" value="1"/>
</dbReference>
<keyword evidence="2 5" id="KW-0238">DNA-binding</keyword>
<dbReference type="OrthoDB" id="745435at2"/>
<evidence type="ECO:0000259" key="4">
    <source>
        <dbReference type="PROSITE" id="PS01124"/>
    </source>
</evidence>
<dbReference type="PANTHER" id="PTHR43280">
    <property type="entry name" value="ARAC-FAMILY TRANSCRIPTIONAL REGULATOR"/>
    <property type="match status" value="1"/>
</dbReference>
<keyword evidence="6" id="KW-1185">Reference proteome</keyword>
<dbReference type="InterPro" id="IPR018060">
    <property type="entry name" value="HTH_AraC"/>
</dbReference>
<sequence length="299" mass="34841">MRPQLLKVPKGLPQHSFSVRRDIVPDMNNRWHYHPELELVHFKKGSGTQFIGDSITRFKAGDVVLIGAHLPHYWRFDDEYFEETPKIHPDSRVAHFREDFWGPGFLDLPENVKIKTMLEKAARGIQISGKTRQDIMLLLEQLQVAEGTGRIVLLLQILEVIAESIHIQPLSSIGFKPHLEAAENDRINNIYDYSLKNFKRKIQLEEISAVANISPHSFCRYFKSRTRKTYSQFLIEIRVGHACKLLIENNKSIKQLCFESGFNNFTSFHKYFKLITGKSPLAYQKEFITFRYDKSFQAK</sequence>
<dbReference type="GO" id="GO:0003700">
    <property type="term" value="F:DNA-binding transcription factor activity"/>
    <property type="evidence" value="ECO:0007669"/>
    <property type="project" value="InterPro"/>
</dbReference>
<dbReference type="InterPro" id="IPR003313">
    <property type="entry name" value="AraC-bd"/>
</dbReference>
<accession>A0A173MEB3</accession>
<dbReference type="Proteomes" id="UP000186917">
    <property type="component" value="Unassembled WGS sequence"/>
</dbReference>
<protein>
    <submittedName>
        <fullName evidence="5">AraC-type DNA-binding protein</fullName>
    </submittedName>
</protein>
<evidence type="ECO:0000313" key="5">
    <source>
        <dbReference type="EMBL" id="SIT28328.1"/>
    </source>
</evidence>
<name>A0A173MEB3_9BACT</name>
<feature type="domain" description="HTH araC/xylS-type" evidence="4">
    <location>
        <begin position="188"/>
        <end position="286"/>
    </location>
</feature>
<evidence type="ECO:0000256" key="2">
    <source>
        <dbReference type="ARBA" id="ARBA00023125"/>
    </source>
</evidence>
<dbReference type="RefSeq" id="WP_076381047.1">
    <property type="nucleotide sequence ID" value="NZ_AP017422.1"/>
</dbReference>
<dbReference type="PROSITE" id="PS00041">
    <property type="entry name" value="HTH_ARAC_FAMILY_1"/>
    <property type="match status" value="1"/>
</dbReference>
<dbReference type="EMBL" id="FTOR01000008">
    <property type="protein sequence ID" value="SIT28328.1"/>
    <property type="molecule type" value="Genomic_DNA"/>
</dbReference>
<dbReference type="STRING" id="477680.SAMN05421788_1082"/>
<dbReference type="PANTHER" id="PTHR43280:SF2">
    <property type="entry name" value="HTH-TYPE TRANSCRIPTIONAL REGULATOR EXSA"/>
    <property type="match status" value="1"/>
</dbReference>
<gene>
    <name evidence="5" type="ORF">SAMN05421788_1082</name>
</gene>
<evidence type="ECO:0000313" key="6">
    <source>
        <dbReference type="Proteomes" id="UP000186917"/>
    </source>
</evidence>
<dbReference type="InterPro" id="IPR018062">
    <property type="entry name" value="HTH_AraC-typ_CS"/>
</dbReference>
<organism evidence="5 6">
    <name type="scientific">Filimonas lacunae</name>
    <dbReference type="NCBI Taxonomy" id="477680"/>
    <lineage>
        <taxon>Bacteria</taxon>
        <taxon>Pseudomonadati</taxon>
        <taxon>Bacteroidota</taxon>
        <taxon>Chitinophagia</taxon>
        <taxon>Chitinophagales</taxon>
        <taxon>Chitinophagaceae</taxon>
        <taxon>Filimonas</taxon>
    </lineage>
</organism>
<evidence type="ECO:0000256" key="3">
    <source>
        <dbReference type="ARBA" id="ARBA00023163"/>
    </source>
</evidence>
<dbReference type="Pfam" id="PF02311">
    <property type="entry name" value="AraC_binding"/>
    <property type="match status" value="1"/>
</dbReference>
<dbReference type="Pfam" id="PF12833">
    <property type="entry name" value="HTH_18"/>
    <property type="match status" value="1"/>
</dbReference>
<dbReference type="InterPro" id="IPR009057">
    <property type="entry name" value="Homeodomain-like_sf"/>
</dbReference>
<dbReference type="GO" id="GO:0043565">
    <property type="term" value="F:sequence-specific DNA binding"/>
    <property type="evidence" value="ECO:0007669"/>
    <property type="project" value="InterPro"/>
</dbReference>
<dbReference type="KEGG" id="fln:FLA_1872"/>
<dbReference type="Gene3D" id="2.60.120.10">
    <property type="entry name" value="Jelly Rolls"/>
    <property type="match status" value="1"/>
</dbReference>
<keyword evidence="3" id="KW-0804">Transcription</keyword>
<dbReference type="Gene3D" id="1.10.10.60">
    <property type="entry name" value="Homeodomain-like"/>
    <property type="match status" value="2"/>
</dbReference>
<dbReference type="AlphaFoldDB" id="A0A173MEB3"/>
<dbReference type="InterPro" id="IPR014710">
    <property type="entry name" value="RmlC-like_jellyroll"/>
</dbReference>
<dbReference type="InterPro" id="IPR011051">
    <property type="entry name" value="RmlC_Cupin_sf"/>
</dbReference>
<dbReference type="SUPFAM" id="SSF51182">
    <property type="entry name" value="RmlC-like cupins"/>
    <property type="match status" value="1"/>
</dbReference>
<evidence type="ECO:0000256" key="1">
    <source>
        <dbReference type="ARBA" id="ARBA00023015"/>
    </source>
</evidence>
<dbReference type="PROSITE" id="PS01124">
    <property type="entry name" value="HTH_ARAC_FAMILY_2"/>
    <property type="match status" value="1"/>
</dbReference>